<dbReference type="OrthoDB" id="581728at2"/>
<evidence type="ECO:0000259" key="1">
    <source>
        <dbReference type="Pfam" id="PF26308"/>
    </source>
</evidence>
<feature type="domain" description="YopA central" evidence="1">
    <location>
        <begin position="131"/>
        <end position="236"/>
    </location>
</feature>
<dbReference type="RefSeq" id="WP_145460291.1">
    <property type="nucleotide sequence ID" value="NZ_CP036317.1"/>
</dbReference>
<dbReference type="AlphaFoldDB" id="A0A518FZ26"/>
<protein>
    <recommendedName>
        <fullName evidence="1">YopA central domain-containing protein</fullName>
    </recommendedName>
</protein>
<dbReference type="Pfam" id="PF26308">
    <property type="entry name" value="YopA_M"/>
    <property type="match status" value="1"/>
</dbReference>
<organism evidence="2 3">
    <name type="scientific">Gimesia panareensis</name>
    <dbReference type="NCBI Taxonomy" id="2527978"/>
    <lineage>
        <taxon>Bacteria</taxon>
        <taxon>Pseudomonadati</taxon>
        <taxon>Planctomycetota</taxon>
        <taxon>Planctomycetia</taxon>
        <taxon>Planctomycetales</taxon>
        <taxon>Planctomycetaceae</taxon>
        <taxon>Gimesia</taxon>
    </lineage>
</organism>
<evidence type="ECO:0000313" key="3">
    <source>
        <dbReference type="Proteomes" id="UP000320839"/>
    </source>
</evidence>
<accession>A0A518FZ26</accession>
<reference evidence="2 3" key="1">
    <citation type="submission" date="2019-02" db="EMBL/GenBank/DDBJ databases">
        <title>Deep-cultivation of Planctomycetes and their phenomic and genomic characterization uncovers novel biology.</title>
        <authorList>
            <person name="Wiegand S."/>
            <person name="Jogler M."/>
            <person name="Boedeker C."/>
            <person name="Pinto D."/>
            <person name="Vollmers J."/>
            <person name="Rivas-Marin E."/>
            <person name="Kohn T."/>
            <person name="Peeters S.H."/>
            <person name="Heuer A."/>
            <person name="Rast P."/>
            <person name="Oberbeckmann S."/>
            <person name="Bunk B."/>
            <person name="Jeske O."/>
            <person name="Meyerdierks A."/>
            <person name="Storesund J.E."/>
            <person name="Kallscheuer N."/>
            <person name="Luecker S."/>
            <person name="Lage O.M."/>
            <person name="Pohl T."/>
            <person name="Merkel B.J."/>
            <person name="Hornburger P."/>
            <person name="Mueller R.-W."/>
            <person name="Bruemmer F."/>
            <person name="Labrenz M."/>
            <person name="Spormann A.M."/>
            <person name="Op den Camp H."/>
            <person name="Overmann J."/>
            <person name="Amann R."/>
            <person name="Jetten M.S.M."/>
            <person name="Mascher T."/>
            <person name="Medema M.H."/>
            <person name="Devos D.P."/>
            <person name="Kaster A.-K."/>
            <person name="Ovreas L."/>
            <person name="Rohde M."/>
            <person name="Galperin M.Y."/>
            <person name="Jogler C."/>
        </authorList>
    </citation>
    <scope>NUCLEOTIDE SEQUENCE [LARGE SCALE GENOMIC DNA]</scope>
    <source>
        <strain evidence="2 3">Pan153</strain>
    </source>
</reference>
<evidence type="ECO:0000313" key="2">
    <source>
        <dbReference type="EMBL" id="QDV21615.1"/>
    </source>
</evidence>
<proteinExistence type="predicted"/>
<sequence>MDKPSPDQRATELAERLTPPCEYDQETGMIEFWSGVTTLSRDEKSRSGIGKILFEIAPKPDVIFEFECDEKRSPADLINSMFNTDASGIYEMFCSQPVGAMTVNVTSVNNNNTGSSFSGYVVDHIDPDPLFDSIKYLVINGPDLHGKVIEGSDSIYMGRTETSLDAFNIVIDQIREKKKNVRTPFVFTHVIEVRFNKSSSNPRIDLIGSILHKTLSFMCGRWVGLVGPWGYSETGSLNRVFPRVTMASMNPPGFSWYYSMVKGSFEELFRCLYQAYNEPKRYEVITTGIGWYIEAEMSAGFIEGSIILQQAALESLAWFELVDRAQVYSKNKFKNIHAAEKIRQLLNMYSISSEIPAKCAEIHSYATDNNLKKHDLPEVLVHIRNSLVHGTPSKVLKLFSRTNGSQERVGLWYQINGLLAQAILATAGYQGKINYRNLDVEFIHSAIRDVPWKRNET</sequence>
<name>A0A518FZ26_9PLAN</name>
<dbReference type="Proteomes" id="UP000320839">
    <property type="component" value="Chromosome"/>
</dbReference>
<dbReference type="InterPro" id="IPR058684">
    <property type="entry name" value="YopA_M"/>
</dbReference>
<gene>
    <name evidence="2" type="ORF">Pan153_63050</name>
</gene>
<dbReference type="EMBL" id="CP036317">
    <property type="protein sequence ID" value="QDV21615.1"/>
    <property type="molecule type" value="Genomic_DNA"/>
</dbReference>